<keyword evidence="1" id="KW-0732">Signal</keyword>
<reference evidence="3 4" key="1">
    <citation type="journal article" date="2013" name="Genome Announc.">
        <title>Draft Genome Sequence of Desulfotignum phosphitoxidans DSM 13687 Strain FiPS-3.</title>
        <authorList>
            <person name="Poehlein A."/>
            <person name="Daniel R."/>
            <person name="Simeonova D.D."/>
        </authorList>
    </citation>
    <scope>NUCLEOTIDE SEQUENCE [LARGE SCALE GENOMIC DNA]</scope>
    <source>
        <strain evidence="3 4">DSM 13687</strain>
    </source>
</reference>
<dbReference type="InterPro" id="IPR050902">
    <property type="entry name" value="ABC_Transporter_SBP"/>
</dbReference>
<dbReference type="Proteomes" id="UP000014216">
    <property type="component" value="Unassembled WGS sequence"/>
</dbReference>
<accession>S0G163</accession>
<gene>
    <name evidence="3" type="primary">fhuD2</name>
    <name evidence="3" type="ORF">Dpo_11c00790</name>
</gene>
<dbReference type="PANTHER" id="PTHR30535:SF34">
    <property type="entry name" value="MOLYBDATE-BINDING PROTEIN MOLA"/>
    <property type="match status" value="1"/>
</dbReference>
<organism evidence="3 4">
    <name type="scientific">Desulfotignum phosphitoxidans DSM 13687</name>
    <dbReference type="NCBI Taxonomy" id="1286635"/>
    <lineage>
        <taxon>Bacteria</taxon>
        <taxon>Pseudomonadati</taxon>
        <taxon>Thermodesulfobacteriota</taxon>
        <taxon>Desulfobacteria</taxon>
        <taxon>Desulfobacterales</taxon>
        <taxon>Desulfobacteraceae</taxon>
        <taxon>Desulfotignum</taxon>
    </lineage>
</organism>
<feature type="chain" id="PRO_5004497498" evidence="1">
    <location>
        <begin position="28"/>
        <end position="351"/>
    </location>
</feature>
<name>S0G163_9BACT</name>
<dbReference type="EMBL" id="APJX01000011">
    <property type="protein sequence ID" value="EMS77937.1"/>
    <property type="molecule type" value="Genomic_DNA"/>
</dbReference>
<dbReference type="Pfam" id="PF01497">
    <property type="entry name" value="Peripla_BP_2"/>
    <property type="match status" value="1"/>
</dbReference>
<feature type="signal peptide" evidence="1">
    <location>
        <begin position="1"/>
        <end position="27"/>
    </location>
</feature>
<keyword evidence="4" id="KW-1185">Reference proteome</keyword>
<dbReference type="RefSeq" id="WP_006968082.1">
    <property type="nucleotide sequence ID" value="NZ_APJX01000011.1"/>
</dbReference>
<dbReference type="SUPFAM" id="SSF53807">
    <property type="entry name" value="Helical backbone' metal receptor"/>
    <property type="match status" value="1"/>
</dbReference>
<dbReference type="Gene3D" id="3.40.50.1980">
    <property type="entry name" value="Nitrogenase molybdenum iron protein domain"/>
    <property type="match status" value="2"/>
</dbReference>
<evidence type="ECO:0000313" key="3">
    <source>
        <dbReference type="EMBL" id="EMS77937.1"/>
    </source>
</evidence>
<feature type="domain" description="Fe/B12 periplasmic-binding" evidence="2">
    <location>
        <begin position="61"/>
        <end position="325"/>
    </location>
</feature>
<proteinExistence type="predicted"/>
<evidence type="ECO:0000313" key="4">
    <source>
        <dbReference type="Proteomes" id="UP000014216"/>
    </source>
</evidence>
<dbReference type="GO" id="GO:0071281">
    <property type="term" value="P:cellular response to iron ion"/>
    <property type="evidence" value="ECO:0007669"/>
    <property type="project" value="TreeGrafter"/>
</dbReference>
<dbReference type="AlphaFoldDB" id="S0G163"/>
<sequence length="351" mass="38552">MTQGPFFSRFLKVLSSCLCLAAGLFLAAGMSSCGPAKPDLPMRTITDQLGREVTFPANPERIAALHHFGGKIVYALNRQHLLVEKSIYGMEAKALAAIDPAFAALPGLIQGHGYNIEGLVSLSPQVIFSYASMDRSELAQFENAGIPVVAVRGETFEESFEAVRLMADVLECPEAGQAYITACKTLLDKVAVRLENNLDTPVPVLFAGPRSVYSVATGNMLQTEILARAGARNVAQDLEGFWADVSPEQIAQWDPQVIFLGSYLDVYGKDKIFTLPQFQTVSAIKNRQVYTFPSNIGWWDYPAPHCVLGVVWTAKTLYPQLFEDLDLTQTANDFYSRFMGYSFEDLGGQLP</sequence>
<dbReference type="Gene3D" id="1.20.58.2180">
    <property type="match status" value="1"/>
</dbReference>
<evidence type="ECO:0000259" key="2">
    <source>
        <dbReference type="PROSITE" id="PS50983"/>
    </source>
</evidence>
<dbReference type="PANTHER" id="PTHR30535">
    <property type="entry name" value="VITAMIN B12-BINDING PROTEIN"/>
    <property type="match status" value="1"/>
</dbReference>
<protein>
    <submittedName>
        <fullName evidence="3">Periplasmic ferrichrome-binding protein FhuD2</fullName>
    </submittedName>
</protein>
<comment type="caution">
    <text evidence="3">The sequence shown here is derived from an EMBL/GenBank/DDBJ whole genome shotgun (WGS) entry which is preliminary data.</text>
</comment>
<dbReference type="InterPro" id="IPR002491">
    <property type="entry name" value="ABC_transptr_periplasmic_BD"/>
</dbReference>
<evidence type="ECO:0000256" key="1">
    <source>
        <dbReference type="SAM" id="SignalP"/>
    </source>
</evidence>
<dbReference type="PROSITE" id="PS50983">
    <property type="entry name" value="FE_B12_PBP"/>
    <property type="match status" value="1"/>
</dbReference>